<dbReference type="RefSeq" id="XP_066934720.1">
    <property type="nucleotide sequence ID" value="XM_067078619.1"/>
</dbReference>
<feature type="transmembrane region" description="Helical" evidence="1">
    <location>
        <begin position="97"/>
        <end position="117"/>
    </location>
</feature>
<sequence length="331" mass="38430">MDICRLWRMCVMFFNGRRRKEERKMSFDIDIMSQKQMVKMLNFRVQIFYVAIITVIICFGNLIAVAHYSHPEYAGPATKYNTSYQGIEAIVFNRRDWVHYAGNLFSILTSVPLLFVITPKVEINRQRRLILFPYAVCSALMVVAPEYIIFGNVKMDSSFVAINYGPLMDVTEARSEPNRNNHALKSGIIGFNDTIVSNRVNKDRESENIGYFDSNGSNTSLKDLKLNKTKSENTNANLNKKLTENKSTLSAIPRSIESNRKLNRERISCFVIYQLWIILRAVFFVIVCRYFYFLQWLATTHRPQPKRSNATRRGIIDIQVNGKAEYEHFLL</sequence>
<feature type="transmembrane region" description="Helical" evidence="1">
    <location>
        <begin position="129"/>
        <end position="150"/>
    </location>
</feature>
<accession>A0A7M5V9T5</accession>
<dbReference type="GeneID" id="136822375"/>
<dbReference type="Proteomes" id="UP000594262">
    <property type="component" value="Unplaced"/>
</dbReference>
<dbReference type="AlphaFoldDB" id="A0A7M5V9T5"/>
<evidence type="ECO:0000313" key="3">
    <source>
        <dbReference type="Proteomes" id="UP000594262"/>
    </source>
</evidence>
<evidence type="ECO:0000256" key="1">
    <source>
        <dbReference type="SAM" id="Phobius"/>
    </source>
</evidence>
<feature type="transmembrane region" description="Helical" evidence="1">
    <location>
        <begin position="47"/>
        <end position="68"/>
    </location>
</feature>
<reference evidence="2" key="1">
    <citation type="submission" date="2021-01" db="UniProtKB">
        <authorList>
            <consortium name="EnsemblMetazoa"/>
        </authorList>
    </citation>
    <scope>IDENTIFICATION</scope>
</reference>
<evidence type="ECO:0000313" key="2">
    <source>
        <dbReference type="EnsemblMetazoa" id="CLYHEMP005042.2"/>
    </source>
</evidence>
<keyword evidence="1" id="KW-0472">Membrane</keyword>
<keyword evidence="1" id="KW-0812">Transmembrane</keyword>
<proteinExistence type="predicted"/>
<organism evidence="2 3">
    <name type="scientific">Clytia hemisphaerica</name>
    <dbReference type="NCBI Taxonomy" id="252671"/>
    <lineage>
        <taxon>Eukaryota</taxon>
        <taxon>Metazoa</taxon>
        <taxon>Cnidaria</taxon>
        <taxon>Hydrozoa</taxon>
        <taxon>Hydroidolina</taxon>
        <taxon>Leptothecata</taxon>
        <taxon>Obeliida</taxon>
        <taxon>Clytiidae</taxon>
        <taxon>Clytia</taxon>
    </lineage>
</organism>
<name>A0A7M5V9T5_9CNID</name>
<keyword evidence="1" id="KW-1133">Transmembrane helix</keyword>
<keyword evidence="3" id="KW-1185">Reference proteome</keyword>
<protein>
    <submittedName>
        <fullName evidence="2">Uncharacterized protein</fullName>
    </submittedName>
</protein>
<feature type="transmembrane region" description="Helical" evidence="1">
    <location>
        <begin position="270"/>
        <end position="292"/>
    </location>
</feature>
<dbReference type="EnsemblMetazoa" id="CLYHEMT005042.2">
    <property type="protein sequence ID" value="CLYHEMP005042.2"/>
    <property type="gene ID" value="CLYHEMG005042"/>
</dbReference>